<dbReference type="GO" id="GO:0032993">
    <property type="term" value="C:protein-DNA complex"/>
    <property type="evidence" value="ECO:0007669"/>
    <property type="project" value="TreeGrafter"/>
</dbReference>
<dbReference type="PRINTS" id="PR00039">
    <property type="entry name" value="HTHLYSR"/>
</dbReference>
<dbReference type="Gene3D" id="1.10.10.10">
    <property type="entry name" value="Winged helix-like DNA-binding domain superfamily/Winged helix DNA-binding domain"/>
    <property type="match status" value="1"/>
</dbReference>
<dbReference type="InterPro" id="IPR000847">
    <property type="entry name" value="LysR_HTH_N"/>
</dbReference>
<keyword evidence="2" id="KW-0805">Transcription regulation</keyword>
<proteinExistence type="inferred from homology"/>
<reference evidence="7 8" key="1">
    <citation type="submission" date="2018-02" db="EMBL/GenBank/DDBJ databases">
        <title>Genomic Encyclopedia of Archaeal and Bacterial Type Strains, Phase II (KMG-II): from individual species to whole genera.</title>
        <authorList>
            <person name="Goeker M."/>
        </authorList>
    </citation>
    <scope>NUCLEOTIDE SEQUENCE [LARGE SCALE GENOMIC DNA]</scope>
    <source>
        <strain evidence="7 8">YU 961-1</strain>
    </source>
</reference>
<dbReference type="FunFam" id="1.10.10.10:FF:000001">
    <property type="entry name" value="LysR family transcriptional regulator"/>
    <property type="match status" value="1"/>
</dbReference>
<accession>A0A2S6GMB5</accession>
<dbReference type="Pfam" id="PF00126">
    <property type="entry name" value="HTH_1"/>
    <property type="match status" value="1"/>
</dbReference>
<feature type="region of interest" description="Disordered" evidence="5">
    <location>
        <begin position="296"/>
        <end position="316"/>
    </location>
</feature>
<evidence type="ECO:0000256" key="4">
    <source>
        <dbReference type="ARBA" id="ARBA00023163"/>
    </source>
</evidence>
<dbReference type="Gene3D" id="3.40.190.290">
    <property type="match status" value="1"/>
</dbReference>
<keyword evidence="4" id="KW-0804">Transcription</keyword>
<evidence type="ECO:0000256" key="2">
    <source>
        <dbReference type="ARBA" id="ARBA00023015"/>
    </source>
</evidence>
<evidence type="ECO:0000313" key="7">
    <source>
        <dbReference type="EMBL" id="PPK66313.1"/>
    </source>
</evidence>
<evidence type="ECO:0000256" key="3">
    <source>
        <dbReference type="ARBA" id="ARBA00023125"/>
    </source>
</evidence>
<dbReference type="EMBL" id="PTIX01000010">
    <property type="protein sequence ID" value="PPK66313.1"/>
    <property type="molecule type" value="Genomic_DNA"/>
</dbReference>
<comment type="caution">
    <text evidence="7">The sequence shown here is derived from an EMBL/GenBank/DDBJ whole genome shotgun (WGS) entry which is preliminary data.</text>
</comment>
<dbReference type="SUPFAM" id="SSF46785">
    <property type="entry name" value="Winged helix' DNA-binding domain"/>
    <property type="match status" value="1"/>
</dbReference>
<sequence>MLELTLMELRQLEYFLAITEEGGFTRAAARAHVAQPGVSVQIRRLERELGQELFDRTGRTIRLTQAGEALLPYARAALRAIDDGRLAVDELAGLLRGRVTVGMLTATPADNLIDLLADFHTAHPRVEVSLREDTSDNLVEGLITGTIDLAWVSTAGRTPDGLTGVVVTDEPLVAVVIPDDPLATRASLPLAALADRVLGSLPPGTGLRAALEQSCATAGFTPRIGFEASAPEVLVKLAARGMGVAVVPAPVAALHPTTTRHIPLTDPEPRGRIELAWRAEGPLSPPAQALITAARRAPTPGHTTHPQASAIAGAHE</sequence>
<feature type="domain" description="HTH lysR-type" evidence="6">
    <location>
        <begin position="7"/>
        <end position="64"/>
    </location>
</feature>
<dbReference type="InterPro" id="IPR036390">
    <property type="entry name" value="WH_DNA-bd_sf"/>
</dbReference>
<keyword evidence="3 7" id="KW-0238">DNA-binding</keyword>
<dbReference type="SUPFAM" id="SSF53850">
    <property type="entry name" value="Periplasmic binding protein-like II"/>
    <property type="match status" value="1"/>
</dbReference>
<organism evidence="7 8">
    <name type="scientific">Actinokineospora auranticolor</name>
    <dbReference type="NCBI Taxonomy" id="155976"/>
    <lineage>
        <taxon>Bacteria</taxon>
        <taxon>Bacillati</taxon>
        <taxon>Actinomycetota</taxon>
        <taxon>Actinomycetes</taxon>
        <taxon>Pseudonocardiales</taxon>
        <taxon>Pseudonocardiaceae</taxon>
        <taxon>Actinokineospora</taxon>
    </lineage>
</organism>
<protein>
    <submittedName>
        <fullName evidence="7">DNA-binding transcriptional LysR family regulator</fullName>
    </submittedName>
</protein>
<comment type="similarity">
    <text evidence="1">Belongs to the LysR transcriptional regulatory family.</text>
</comment>
<evidence type="ECO:0000256" key="1">
    <source>
        <dbReference type="ARBA" id="ARBA00009437"/>
    </source>
</evidence>
<evidence type="ECO:0000313" key="8">
    <source>
        <dbReference type="Proteomes" id="UP000239203"/>
    </source>
</evidence>
<keyword evidence="8" id="KW-1185">Reference proteome</keyword>
<dbReference type="PANTHER" id="PTHR30346">
    <property type="entry name" value="TRANSCRIPTIONAL DUAL REGULATOR HCAR-RELATED"/>
    <property type="match status" value="1"/>
</dbReference>
<dbReference type="InterPro" id="IPR005119">
    <property type="entry name" value="LysR_subst-bd"/>
</dbReference>
<dbReference type="GO" id="GO:0003677">
    <property type="term" value="F:DNA binding"/>
    <property type="evidence" value="ECO:0007669"/>
    <property type="project" value="UniProtKB-KW"/>
</dbReference>
<dbReference type="PROSITE" id="PS50931">
    <property type="entry name" value="HTH_LYSR"/>
    <property type="match status" value="1"/>
</dbReference>
<gene>
    <name evidence="7" type="ORF">CLV40_11017</name>
</gene>
<dbReference type="GO" id="GO:0003700">
    <property type="term" value="F:DNA-binding transcription factor activity"/>
    <property type="evidence" value="ECO:0007669"/>
    <property type="project" value="InterPro"/>
</dbReference>
<dbReference type="InterPro" id="IPR036388">
    <property type="entry name" value="WH-like_DNA-bd_sf"/>
</dbReference>
<dbReference type="Proteomes" id="UP000239203">
    <property type="component" value="Unassembled WGS sequence"/>
</dbReference>
<evidence type="ECO:0000259" key="6">
    <source>
        <dbReference type="PROSITE" id="PS50931"/>
    </source>
</evidence>
<dbReference type="Pfam" id="PF03466">
    <property type="entry name" value="LysR_substrate"/>
    <property type="match status" value="1"/>
</dbReference>
<name>A0A2S6GMB5_9PSEU</name>
<evidence type="ECO:0000256" key="5">
    <source>
        <dbReference type="SAM" id="MobiDB-lite"/>
    </source>
</evidence>
<dbReference type="AlphaFoldDB" id="A0A2S6GMB5"/>
<dbReference type="PANTHER" id="PTHR30346:SF28">
    <property type="entry name" value="HTH-TYPE TRANSCRIPTIONAL REGULATOR CYNR"/>
    <property type="match status" value="1"/>
</dbReference>